<comment type="similarity">
    <text evidence="4">Belongs to the diacylglycerol acyltransferase family.</text>
</comment>
<name>A0A2A6C2J8_PRIPA</name>
<evidence type="ECO:0000256" key="10">
    <source>
        <dbReference type="ARBA" id="ARBA00022824"/>
    </source>
</evidence>
<keyword evidence="10" id="KW-0256">Endoplasmic reticulum</keyword>
<dbReference type="PANTHER" id="PTHR12317:SF0">
    <property type="entry name" value="ACYLTRANSFERASE"/>
    <property type="match status" value="1"/>
</dbReference>
<evidence type="ECO:0000256" key="4">
    <source>
        <dbReference type="ARBA" id="ARBA00005420"/>
    </source>
</evidence>
<gene>
    <name evidence="15" type="primary">WBGene00111165</name>
</gene>
<evidence type="ECO:0000256" key="7">
    <source>
        <dbReference type="ARBA" id="ARBA00022679"/>
    </source>
</evidence>
<reference evidence="16" key="1">
    <citation type="journal article" date="2008" name="Nat. Genet.">
        <title>The Pristionchus pacificus genome provides a unique perspective on nematode lifestyle and parasitism.</title>
        <authorList>
            <person name="Dieterich C."/>
            <person name="Clifton S.W."/>
            <person name="Schuster L.N."/>
            <person name="Chinwalla A."/>
            <person name="Delehaunty K."/>
            <person name="Dinkelacker I."/>
            <person name="Fulton L."/>
            <person name="Fulton R."/>
            <person name="Godfrey J."/>
            <person name="Minx P."/>
            <person name="Mitreva M."/>
            <person name="Roeseler W."/>
            <person name="Tian H."/>
            <person name="Witte H."/>
            <person name="Yang S.P."/>
            <person name="Wilson R.K."/>
            <person name="Sommer R.J."/>
        </authorList>
    </citation>
    <scope>NUCLEOTIDE SEQUENCE [LARGE SCALE GENOMIC DNA]</scope>
    <source>
        <strain evidence="16">PS312</strain>
    </source>
</reference>
<keyword evidence="8" id="KW-0812">Transmembrane</keyword>
<evidence type="ECO:0000313" key="15">
    <source>
        <dbReference type="EnsemblMetazoa" id="PPA21611.1"/>
    </source>
</evidence>
<evidence type="ECO:0000256" key="1">
    <source>
        <dbReference type="ARBA" id="ARBA00004477"/>
    </source>
</evidence>
<comment type="pathway">
    <text evidence="2">Glycerolipid metabolism; triacylglycerol biosynthesis.</text>
</comment>
<dbReference type="EC" id="2.3.1.20" evidence="5"/>
<sequence length="216" mass="25033">MFQRALWGPLEDWLKVICGFVLVFNGFWMFAPPIIVLASVYLLYTKFLLFFPCVLLYLAWFVHSKDWPECGCMPSDWARTHVTFMAWCADYFNYRIVKTAALPADRNYIVGSHPHGMVCLGMTMSFASNASFCMSMAGITELYKGWKTWTVTLAGQFHWPLRRELLMIGGAGISSKRNLTWILRQEEKVDYETIFMNKLDVLFLGSSSHSCRWRTE</sequence>
<evidence type="ECO:0000256" key="12">
    <source>
        <dbReference type="ARBA" id="ARBA00023098"/>
    </source>
</evidence>
<organism evidence="15 16">
    <name type="scientific">Pristionchus pacificus</name>
    <name type="common">Parasitic nematode worm</name>
    <dbReference type="NCBI Taxonomy" id="54126"/>
    <lineage>
        <taxon>Eukaryota</taxon>
        <taxon>Metazoa</taxon>
        <taxon>Ecdysozoa</taxon>
        <taxon>Nematoda</taxon>
        <taxon>Chromadorea</taxon>
        <taxon>Rhabditida</taxon>
        <taxon>Rhabditina</taxon>
        <taxon>Diplogasteromorpha</taxon>
        <taxon>Diplogasteroidea</taxon>
        <taxon>Neodiplogasteridae</taxon>
        <taxon>Pristionchus</taxon>
    </lineage>
</organism>
<dbReference type="Proteomes" id="UP000005239">
    <property type="component" value="Unassembled WGS sequence"/>
</dbReference>
<keyword evidence="13" id="KW-0472">Membrane</keyword>
<evidence type="ECO:0000256" key="6">
    <source>
        <dbReference type="ARBA" id="ARBA00022516"/>
    </source>
</evidence>
<evidence type="ECO:0000256" key="11">
    <source>
        <dbReference type="ARBA" id="ARBA00022989"/>
    </source>
</evidence>
<dbReference type="GO" id="GO:0006071">
    <property type="term" value="P:glycerol metabolic process"/>
    <property type="evidence" value="ECO:0007669"/>
    <property type="project" value="UniProtKB-KW"/>
</dbReference>
<dbReference type="GO" id="GO:0019432">
    <property type="term" value="P:triglyceride biosynthetic process"/>
    <property type="evidence" value="ECO:0000318"/>
    <property type="project" value="GO_Central"/>
</dbReference>
<evidence type="ECO:0000256" key="8">
    <source>
        <dbReference type="ARBA" id="ARBA00022692"/>
    </source>
</evidence>
<keyword evidence="6" id="KW-0444">Lipid biosynthesis</keyword>
<comment type="pathway">
    <text evidence="3">Lipid metabolism.</text>
</comment>
<dbReference type="GO" id="GO:0005789">
    <property type="term" value="C:endoplasmic reticulum membrane"/>
    <property type="evidence" value="ECO:0000318"/>
    <property type="project" value="GO_Central"/>
</dbReference>
<evidence type="ECO:0000256" key="14">
    <source>
        <dbReference type="ARBA" id="ARBA00023315"/>
    </source>
</evidence>
<comment type="subcellular location">
    <subcellularLocation>
        <location evidence="1">Endoplasmic reticulum membrane</location>
        <topology evidence="1">Multi-pass membrane protein</topology>
    </subcellularLocation>
</comment>
<proteinExistence type="inferred from homology"/>
<dbReference type="AlphaFoldDB" id="A0A2A6C2J8"/>
<keyword evidence="7" id="KW-0808">Transferase</keyword>
<evidence type="ECO:0000256" key="3">
    <source>
        <dbReference type="ARBA" id="ARBA00005189"/>
    </source>
</evidence>
<evidence type="ECO:0000256" key="2">
    <source>
        <dbReference type="ARBA" id="ARBA00004771"/>
    </source>
</evidence>
<accession>A0A2A6C2J8</accession>
<keyword evidence="11" id="KW-1133">Transmembrane helix</keyword>
<keyword evidence="9" id="KW-0319">Glycerol metabolism</keyword>
<keyword evidence="16" id="KW-1185">Reference proteome</keyword>
<dbReference type="OrthoDB" id="264532at2759"/>
<keyword evidence="14" id="KW-0012">Acyltransferase</keyword>
<protein>
    <recommendedName>
        <fullName evidence="5">diacylglycerol O-acyltransferase</fullName>
        <ecNumber evidence="5">2.3.1.20</ecNumber>
    </recommendedName>
</protein>
<dbReference type="InterPro" id="IPR007130">
    <property type="entry name" value="DAGAT"/>
</dbReference>
<evidence type="ECO:0000256" key="13">
    <source>
        <dbReference type="ARBA" id="ARBA00023136"/>
    </source>
</evidence>
<evidence type="ECO:0000256" key="5">
    <source>
        <dbReference type="ARBA" id="ARBA00013244"/>
    </source>
</evidence>
<dbReference type="Pfam" id="PF03982">
    <property type="entry name" value="DAGAT"/>
    <property type="match status" value="1"/>
</dbReference>
<dbReference type="EnsemblMetazoa" id="PPA21611.1">
    <property type="protein sequence ID" value="PPA21611.1"/>
    <property type="gene ID" value="WBGene00111165"/>
</dbReference>
<evidence type="ECO:0000313" key="16">
    <source>
        <dbReference type="Proteomes" id="UP000005239"/>
    </source>
</evidence>
<accession>A0A8R1YE30</accession>
<keyword evidence="12" id="KW-0443">Lipid metabolism</keyword>
<reference evidence="15" key="2">
    <citation type="submission" date="2022-06" db="UniProtKB">
        <authorList>
            <consortium name="EnsemblMetazoa"/>
        </authorList>
    </citation>
    <scope>IDENTIFICATION</scope>
    <source>
        <strain evidence="15">PS312</strain>
    </source>
</reference>
<evidence type="ECO:0000256" key="9">
    <source>
        <dbReference type="ARBA" id="ARBA00022798"/>
    </source>
</evidence>
<dbReference type="GO" id="GO:0004144">
    <property type="term" value="F:diacylglycerol O-acyltransferase activity"/>
    <property type="evidence" value="ECO:0000318"/>
    <property type="project" value="GO_Central"/>
</dbReference>
<dbReference type="PANTHER" id="PTHR12317">
    <property type="entry name" value="DIACYLGLYCEROL O-ACYLTRANSFERASE"/>
    <property type="match status" value="1"/>
</dbReference>